<dbReference type="Proteomes" id="UP000772434">
    <property type="component" value="Unassembled WGS sequence"/>
</dbReference>
<evidence type="ECO:0000313" key="1">
    <source>
        <dbReference type="EMBL" id="KAF9070913.1"/>
    </source>
</evidence>
<dbReference type="OrthoDB" id="3064516at2759"/>
<keyword evidence="2" id="KW-1185">Reference proteome</keyword>
<name>A0A9P5PVW3_9AGAR</name>
<protein>
    <submittedName>
        <fullName evidence="1">Uncharacterized protein</fullName>
    </submittedName>
</protein>
<proteinExistence type="predicted"/>
<dbReference type="AlphaFoldDB" id="A0A9P5PVW3"/>
<evidence type="ECO:0000313" key="2">
    <source>
        <dbReference type="Proteomes" id="UP000772434"/>
    </source>
</evidence>
<organism evidence="1 2">
    <name type="scientific">Rhodocollybia butyracea</name>
    <dbReference type="NCBI Taxonomy" id="206335"/>
    <lineage>
        <taxon>Eukaryota</taxon>
        <taxon>Fungi</taxon>
        <taxon>Dikarya</taxon>
        <taxon>Basidiomycota</taxon>
        <taxon>Agaricomycotina</taxon>
        <taxon>Agaricomycetes</taxon>
        <taxon>Agaricomycetidae</taxon>
        <taxon>Agaricales</taxon>
        <taxon>Marasmiineae</taxon>
        <taxon>Omphalotaceae</taxon>
        <taxon>Rhodocollybia</taxon>
    </lineage>
</organism>
<gene>
    <name evidence="1" type="ORF">BDP27DRAFT_1322866</name>
</gene>
<sequence length="70" mass="7872">MHTACLNRWTGTDSSLKPISLLHIKTSPPSIPKLPTLGDSWTHPPYSGFFDGTHMTEAHRVIKRALRLFC</sequence>
<dbReference type="EMBL" id="JADNRY010000036">
    <property type="protein sequence ID" value="KAF9070913.1"/>
    <property type="molecule type" value="Genomic_DNA"/>
</dbReference>
<reference evidence="1" key="1">
    <citation type="submission" date="2020-11" db="EMBL/GenBank/DDBJ databases">
        <authorList>
            <consortium name="DOE Joint Genome Institute"/>
            <person name="Ahrendt S."/>
            <person name="Riley R."/>
            <person name="Andreopoulos W."/>
            <person name="Labutti K."/>
            <person name="Pangilinan J."/>
            <person name="Ruiz-Duenas F.J."/>
            <person name="Barrasa J.M."/>
            <person name="Sanchez-Garcia M."/>
            <person name="Camarero S."/>
            <person name="Miyauchi S."/>
            <person name="Serrano A."/>
            <person name="Linde D."/>
            <person name="Babiker R."/>
            <person name="Drula E."/>
            <person name="Ayuso-Fernandez I."/>
            <person name="Pacheco R."/>
            <person name="Padilla G."/>
            <person name="Ferreira P."/>
            <person name="Barriuso J."/>
            <person name="Kellner H."/>
            <person name="Castanera R."/>
            <person name="Alfaro M."/>
            <person name="Ramirez L."/>
            <person name="Pisabarro A.G."/>
            <person name="Kuo A."/>
            <person name="Tritt A."/>
            <person name="Lipzen A."/>
            <person name="He G."/>
            <person name="Yan M."/>
            <person name="Ng V."/>
            <person name="Cullen D."/>
            <person name="Martin F."/>
            <person name="Rosso M.-N."/>
            <person name="Henrissat B."/>
            <person name="Hibbett D."/>
            <person name="Martinez A.T."/>
            <person name="Grigoriev I.V."/>
        </authorList>
    </citation>
    <scope>NUCLEOTIDE SEQUENCE</scope>
    <source>
        <strain evidence="1">AH 40177</strain>
    </source>
</reference>
<comment type="caution">
    <text evidence="1">The sequence shown here is derived from an EMBL/GenBank/DDBJ whole genome shotgun (WGS) entry which is preliminary data.</text>
</comment>
<accession>A0A9P5PVW3</accession>